<dbReference type="Pfam" id="PF01966">
    <property type="entry name" value="HD"/>
    <property type="match status" value="1"/>
</dbReference>
<dbReference type="InterPro" id="IPR050135">
    <property type="entry name" value="dGTPase-like"/>
</dbReference>
<accession>A0A5A5U2R8</accession>
<dbReference type="Proteomes" id="UP000323274">
    <property type="component" value="Unassembled WGS sequence"/>
</dbReference>
<dbReference type="AlphaFoldDB" id="A0A5A5U2R8"/>
<dbReference type="SUPFAM" id="SSF109604">
    <property type="entry name" value="HD-domain/PDEase-like"/>
    <property type="match status" value="1"/>
</dbReference>
<dbReference type="CDD" id="cd00077">
    <property type="entry name" value="HDc"/>
    <property type="match status" value="1"/>
</dbReference>
<protein>
    <submittedName>
        <fullName evidence="2">Phosphohydrolase</fullName>
    </submittedName>
</protein>
<keyword evidence="2" id="KW-0378">Hydrolase</keyword>
<name>A0A5A5U2R8_LEUCI</name>
<evidence type="ECO:0000313" key="2">
    <source>
        <dbReference type="EMBL" id="GDZ84014.1"/>
    </source>
</evidence>
<dbReference type="FunFam" id="1.10.3210.10:FF:000014">
    <property type="entry name" value="HD domain-containing protein"/>
    <property type="match status" value="1"/>
</dbReference>
<dbReference type="GO" id="GO:0008832">
    <property type="term" value="F:dGTPase activity"/>
    <property type="evidence" value="ECO:0007669"/>
    <property type="project" value="TreeGrafter"/>
</dbReference>
<dbReference type="InterPro" id="IPR045509">
    <property type="entry name" value="HD_assoc_2"/>
</dbReference>
<dbReference type="EMBL" id="BJJW01000006">
    <property type="protein sequence ID" value="GDZ84014.1"/>
    <property type="molecule type" value="Genomic_DNA"/>
</dbReference>
<dbReference type="PANTHER" id="PTHR11373:SF4">
    <property type="entry name" value="DEOXYNUCLEOSIDE TRIPHOSPHATE TRIPHOSPHOHYDROLASE SAMHD1"/>
    <property type="match status" value="1"/>
</dbReference>
<dbReference type="GO" id="GO:0006203">
    <property type="term" value="P:dGTP catabolic process"/>
    <property type="evidence" value="ECO:0007669"/>
    <property type="project" value="TreeGrafter"/>
</dbReference>
<dbReference type="InterPro" id="IPR006674">
    <property type="entry name" value="HD_domain"/>
</dbReference>
<dbReference type="RefSeq" id="WP_004903199.1">
    <property type="nucleotide sequence ID" value="NZ_BJJW01000006.1"/>
</dbReference>
<gene>
    <name evidence="2" type="ORF">LCIT_12560</name>
</gene>
<reference evidence="2 3" key="1">
    <citation type="submission" date="2019-04" db="EMBL/GenBank/DDBJ databases">
        <title>A pseudo-fructophilic Leuconostoc citreum strain F192-5 isolated from peel of satsuma mandarin: the first report for isolation and characterization of strain-dependent fructophilic-like characteristics.</title>
        <authorList>
            <person name="Maeno S."/>
            <person name="Tanizawa Y."/>
            <person name="Kajikawa A."/>
            <person name="Kanesaki Y."/>
            <person name="Kubota E."/>
            <person name="Arita M."/>
            <person name="Leon D."/>
            <person name="Endo A."/>
        </authorList>
    </citation>
    <scope>NUCLEOTIDE SEQUENCE [LARGE SCALE GENOMIC DNA]</scope>
    <source>
        <strain evidence="2 3">F192-5</strain>
    </source>
</reference>
<sequence length="451" mass="51825">MLSEKLLNEKVLRDPIHNFVHIQDRVILDLINTTEFQRLRRVQQLGITGSVFHGAEHSRFGHSVGAYEIARRITEHFEQYYASKEASDGLWQADERLLTLSAALLHDIGHGAFSHTFEHLFNTDHEAMTRAIITGDTEINQILSQVSPDFPNKVASVIAKTYPNPQVVQLISSQLDVDRMDYLLRDAYFTGTKYGEFDIDRILRTMKPTVTGIAFDIAGMHAVEDYVVSRYQMYLQVYFHPVSRGMEVLLEHLLHRARELYLNAHDSERDFVGPLLQPLFSGESLSVADYLKLDDHVFMTYINMWRNHPDAILSDLSRRFLDRKPLKSIVIDDNTAPLLEDLEKLVAYAGYNPAYYTARNDAYDLPYDDYKPNVAKPRTQIDFLLGDGTHRELSELSPLVAAIKGQVSFDKRFFFPKDMLNIEPDELFADTFKTFRSYIHNNALTTPNPES</sequence>
<comment type="caution">
    <text evidence="2">The sequence shown here is derived from an EMBL/GenBank/DDBJ whole genome shotgun (WGS) entry which is preliminary data.</text>
</comment>
<organism evidence="2 3">
    <name type="scientific">Leuconostoc citreum</name>
    <dbReference type="NCBI Taxonomy" id="33964"/>
    <lineage>
        <taxon>Bacteria</taxon>
        <taxon>Bacillati</taxon>
        <taxon>Bacillota</taxon>
        <taxon>Bacilli</taxon>
        <taxon>Lactobacillales</taxon>
        <taxon>Lactobacillaceae</taxon>
        <taxon>Leuconostoc</taxon>
    </lineage>
</organism>
<dbReference type="PANTHER" id="PTHR11373">
    <property type="entry name" value="DEOXYNUCLEOSIDE TRIPHOSPHATE TRIPHOSPHOHYDROLASE"/>
    <property type="match status" value="1"/>
</dbReference>
<evidence type="ECO:0000259" key="1">
    <source>
        <dbReference type="SMART" id="SM00471"/>
    </source>
</evidence>
<feature type="domain" description="HD/PDEase" evidence="1">
    <location>
        <begin position="55"/>
        <end position="192"/>
    </location>
</feature>
<dbReference type="InterPro" id="IPR003607">
    <property type="entry name" value="HD/PDEase_dom"/>
</dbReference>
<dbReference type="Pfam" id="PF19276">
    <property type="entry name" value="HD_assoc_2"/>
    <property type="match status" value="1"/>
</dbReference>
<dbReference type="Gene3D" id="1.10.3210.10">
    <property type="entry name" value="Hypothetical protein af1432"/>
    <property type="match status" value="1"/>
</dbReference>
<proteinExistence type="predicted"/>
<dbReference type="SMART" id="SM00471">
    <property type="entry name" value="HDc"/>
    <property type="match status" value="1"/>
</dbReference>
<evidence type="ECO:0000313" key="3">
    <source>
        <dbReference type="Proteomes" id="UP000323274"/>
    </source>
</evidence>